<protein>
    <submittedName>
        <fullName evidence="2">CLUMA_CG011493, isoform A</fullName>
    </submittedName>
</protein>
<accession>A0A1J1ICW8</accession>
<sequence length="75" mass="8839">MSRRREERKYFFMAMIFLSIPFINGGDCGPKFNDKCSCGMSKYNDRIQYVVNCTNNGFREVSMLQHLPLQTENFI</sequence>
<evidence type="ECO:0000256" key="1">
    <source>
        <dbReference type="SAM" id="SignalP"/>
    </source>
</evidence>
<dbReference type="OrthoDB" id="8861968at2759"/>
<dbReference type="AlphaFoldDB" id="A0A1J1ICW8"/>
<reference evidence="2 3" key="1">
    <citation type="submission" date="2015-04" db="EMBL/GenBank/DDBJ databases">
        <authorList>
            <person name="Syromyatnikov M.Y."/>
            <person name="Popov V.N."/>
        </authorList>
    </citation>
    <scope>NUCLEOTIDE SEQUENCE [LARGE SCALE GENOMIC DNA]</scope>
</reference>
<dbReference type="Proteomes" id="UP000183832">
    <property type="component" value="Unassembled WGS sequence"/>
</dbReference>
<feature type="signal peptide" evidence="1">
    <location>
        <begin position="1"/>
        <end position="25"/>
    </location>
</feature>
<evidence type="ECO:0000313" key="2">
    <source>
        <dbReference type="EMBL" id="CRK98125.1"/>
    </source>
</evidence>
<dbReference type="STRING" id="568069.A0A1J1ICW8"/>
<dbReference type="EMBL" id="CVRI01000047">
    <property type="protein sequence ID" value="CRK98125.1"/>
    <property type="molecule type" value="Genomic_DNA"/>
</dbReference>
<keyword evidence="1" id="KW-0732">Signal</keyword>
<feature type="chain" id="PRO_5012723855" evidence="1">
    <location>
        <begin position="26"/>
        <end position="75"/>
    </location>
</feature>
<evidence type="ECO:0000313" key="3">
    <source>
        <dbReference type="Proteomes" id="UP000183832"/>
    </source>
</evidence>
<gene>
    <name evidence="2" type="ORF">CLUMA_CG011493</name>
</gene>
<proteinExistence type="predicted"/>
<name>A0A1J1ICW8_9DIPT</name>
<organism evidence="2 3">
    <name type="scientific">Clunio marinus</name>
    <dbReference type="NCBI Taxonomy" id="568069"/>
    <lineage>
        <taxon>Eukaryota</taxon>
        <taxon>Metazoa</taxon>
        <taxon>Ecdysozoa</taxon>
        <taxon>Arthropoda</taxon>
        <taxon>Hexapoda</taxon>
        <taxon>Insecta</taxon>
        <taxon>Pterygota</taxon>
        <taxon>Neoptera</taxon>
        <taxon>Endopterygota</taxon>
        <taxon>Diptera</taxon>
        <taxon>Nematocera</taxon>
        <taxon>Chironomoidea</taxon>
        <taxon>Chironomidae</taxon>
        <taxon>Clunio</taxon>
    </lineage>
</organism>
<keyword evidence="3" id="KW-1185">Reference proteome</keyword>